<sequence length="99" mass="10894">MNSANSQIPSVVLVLKIARTADAQYSSIVVENPQNNPLSAMTNRPAAKDSKHVEEKMKRKAEYLEREAKRQQQEAEDAAQSKDDGGEEAAAEEENATHV</sequence>
<dbReference type="EMBL" id="CP134190">
    <property type="protein sequence ID" value="WPB06093.1"/>
    <property type="molecule type" value="Genomic_DNA"/>
</dbReference>
<dbReference type="RefSeq" id="XP_065459392.1">
    <property type="nucleotide sequence ID" value="XM_065603320.1"/>
</dbReference>
<evidence type="ECO:0000313" key="2">
    <source>
        <dbReference type="EMBL" id="WPB06093.1"/>
    </source>
</evidence>
<accession>A0ABZ0P2L9</accession>
<evidence type="ECO:0000256" key="1">
    <source>
        <dbReference type="SAM" id="MobiDB-lite"/>
    </source>
</evidence>
<proteinExistence type="predicted"/>
<keyword evidence="3" id="KW-1185">Reference proteome</keyword>
<feature type="compositionally biased region" description="Basic and acidic residues" evidence="1">
    <location>
        <begin position="46"/>
        <end position="84"/>
    </location>
</feature>
<gene>
    <name evidence="2" type="ORF">RHO25_010750</name>
</gene>
<dbReference type="Proteomes" id="UP001302367">
    <property type="component" value="Chromosome 7"/>
</dbReference>
<dbReference type="GeneID" id="90644678"/>
<feature type="region of interest" description="Disordered" evidence="1">
    <location>
        <begin position="33"/>
        <end position="99"/>
    </location>
</feature>
<organism evidence="2 3">
    <name type="scientific">Cercospora beticola</name>
    <name type="common">Sugarbeet leaf spot fungus</name>
    <dbReference type="NCBI Taxonomy" id="122368"/>
    <lineage>
        <taxon>Eukaryota</taxon>
        <taxon>Fungi</taxon>
        <taxon>Dikarya</taxon>
        <taxon>Ascomycota</taxon>
        <taxon>Pezizomycotina</taxon>
        <taxon>Dothideomycetes</taxon>
        <taxon>Dothideomycetidae</taxon>
        <taxon>Mycosphaerellales</taxon>
        <taxon>Mycosphaerellaceae</taxon>
        <taxon>Cercospora</taxon>
    </lineage>
</organism>
<feature type="compositionally biased region" description="Polar residues" evidence="1">
    <location>
        <begin position="33"/>
        <end position="42"/>
    </location>
</feature>
<reference evidence="2 3" key="1">
    <citation type="submission" date="2023-09" db="EMBL/GenBank/DDBJ databases">
        <title>Complete-Gapless Cercospora beticola genome.</title>
        <authorList>
            <person name="Wyatt N.A."/>
            <person name="Spanner R.E."/>
            <person name="Bolton M.D."/>
        </authorList>
    </citation>
    <scope>NUCLEOTIDE SEQUENCE [LARGE SCALE GENOMIC DNA]</scope>
    <source>
        <strain evidence="2">Cb09-40</strain>
    </source>
</reference>
<protein>
    <submittedName>
        <fullName evidence="2">Uncharacterized protein</fullName>
    </submittedName>
</protein>
<feature type="compositionally biased region" description="Acidic residues" evidence="1">
    <location>
        <begin position="85"/>
        <end position="99"/>
    </location>
</feature>
<name>A0ABZ0P2L9_CERBT</name>
<evidence type="ECO:0000313" key="3">
    <source>
        <dbReference type="Proteomes" id="UP001302367"/>
    </source>
</evidence>